<feature type="signal peptide" evidence="1">
    <location>
        <begin position="1"/>
        <end position="23"/>
    </location>
</feature>
<keyword evidence="3" id="KW-1185">Reference proteome</keyword>
<sequence length="195" mass="20905">MKILQKLLLFSLLSSATFSDAFAQQSEKKVSPFRLLIRGGLESGGDDVAEIYFVDGSTQSVKAGQGASVAIGAEFQVPALKKLLFHATAGYKFVTTKADNANISLSRVPVQFTANWMATKKLRFGAGLVSHQGIRFKADGIGEDITFRGALGPTVELAYSAIGLTYTALTYKDQANNRYSANAIGVSITFALPKR</sequence>
<comment type="caution">
    <text evidence="2">The sequence shown here is derived from an EMBL/GenBank/DDBJ whole genome shotgun (WGS) entry which is preliminary data.</text>
</comment>
<proteinExistence type="predicted"/>
<evidence type="ECO:0000256" key="1">
    <source>
        <dbReference type="SAM" id="SignalP"/>
    </source>
</evidence>
<name>A0ABW4ZQY2_9SPHI</name>
<gene>
    <name evidence="2" type="ORF">ACFSJU_17230</name>
</gene>
<dbReference type="Proteomes" id="UP001597387">
    <property type="component" value="Unassembled WGS sequence"/>
</dbReference>
<evidence type="ECO:0008006" key="4">
    <source>
        <dbReference type="Google" id="ProtNLM"/>
    </source>
</evidence>
<organism evidence="2 3">
    <name type="scientific">Paradesertivirga mongoliensis</name>
    <dbReference type="NCBI Taxonomy" id="2100740"/>
    <lineage>
        <taxon>Bacteria</taxon>
        <taxon>Pseudomonadati</taxon>
        <taxon>Bacteroidota</taxon>
        <taxon>Sphingobacteriia</taxon>
        <taxon>Sphingobacteriales</taxon>
        <taxon>Sphingobacteriaceae</taxon>
        <taxon>Paradesertivirga</taxon>
    </lineage>
</organism>
<reference evidence="3" key="1">
    <citation type="journal article" date="2019" name="Int. J. Syst. Evol. Microbiol.">
        <title>The Global Catalogue of Microorganisms (GCM) 10K type strain sequencing project: providing services to taxonomists for standard genome sequencing and annotation.</title>
        <authorList>
            <consortium name="The Broad Institute Genomics Platform"/>
            <consortium name="The Broad Institute Genome Sequencing Center for Infectious Disease"/>
            <person name="Wu L."/>
            <person name="Ma J."/>
        </authorList>
    </citation>
    <scope>NUCLEOTIDE SEQUENCE [LARGE SCALE GENOMIC DNA]</scope>
    <source>
        <strain evidence="3">KCTC 42217</strain>
    </source>
</reference>
<accession>A0ABW4ZQY2</accession>
<protein>
    <recommendedName>
        <fullName evidence="4">Outer membrane protein beta-barrel domain-containing protein</fullName>
    </recommendedName>
</protein>
<keyword evidence="1" id="KW-0732">Signal</keyword>
<evidence type="ECO:0000313" key="3">
    <source>
        <dbReference type="Proteomes" id="UP001597387"/>
    </source>
</evidence>
<dbReference type="EMBL" id="JBHUHZ010000003">
    <property type="protein sequence ID" value="MFD2164155.1"/>
    <property type="molecule type" value="Genomic_DNA"/>
</dbReference>
<dbReference type="RefSeq" id="WP_255904461.1">
    <property type="nucleotide sequence ID" value="NZ_JAFMZO010000004.1"/>
</dbReference>
<feature type="chain" id="PRO_5045300645" description="Outer membrane protein beta-barrel domain-containing protein" evidence="1">
    <location>
        <begin position="24"/>
        <end position="195"/>
    </location>
</feature>
<evidence type="ECO:0000313" key="2">
    <source>
        <dbReference type="EMBL" id="MFD2164155.1"/>
    </source>
</evidence>